<dbReference type="Pfam" id="PF17479">
    <property type="entry name" value="DUF3048_C"/>
    <property type="match status" value="1"/>
</dbReference>
<evidence type="ECO:0000313" key="3">
    <source>
        <dbReference type="EMBL" id="OGY13843.1"/>
    </source>
</evidence>
<evidence type="ECO:0000259" key="1">
    <source>
        <dbReference type="Pfam" id="PF11258"/>
    </source>
</evidence>
<gene>
    <name evidence="3" type="ORF">A3A77_03640</name>
</gene>
<feature type="domain" description="DUF3048" evidence="1">
    <location>
        <begin position="77"/>
        <end position="226"/>
    </location>
</feature>
<dbReference type="Gene3D" id="3.50.90.10">
    <property type="entry name" value="YerB-like"/>
    <property type="match status" value="1"/>
</dbReference>
<name>A0A1G1VEG6_9BACT</name>
<sequence length="385" mass="43171">MNKFKIVFGLLGLYLISAGVSYVAMGYLAGGTKITTNLISPAGLSGQRAKVDTSAPKTAECPLNGKMFTEAEKSIWTQRRPLGVMIENHEDSRPQSGLSKADVVYEAIAEGGITRFLAVFYCGASSEEIQIGPVRSARVYYMDWVSELGNDPLYVHVGGANKPGPADALGFIKKYGWDLYNDINQFSIGFPTFWRDYERLGRPVATEHTMYSTTDKLWKVAEDRGLTNKDEDGVSWDEDFVQWKFKDGQTNSSAEVTKISFPFWAGYTAYTVAWTYDASLNTYKRENGEQLHKDFNNDVQISTSNVVIMFQKIKGPIDELKHMLYTTTGTGRALVFQNGEVVEGNWKKASRTERTIFIDKKGKEVQFVRGPIWIEVADTTTTVEY</sequence>
<dbReference type="InterPro" id="IPR035328">
    <property type="entry name" value="DUF3048_C"/>
</dbReference>
<organism evidence="3 4">
    <name type="scientific">Candidatus Blackburnbacteria bacterium RIFCSPLOWO2_01_FULL_40_20</name>
    <dbReference type="NCBI Taxonomy" id="1797519"/>
    <lineage>
        <taxon>Bacteria</taxon>
        <taxon>Candidatus Blackburniibacteriota</taxon>
    </lineage>
</organism>
<comment type="caution">
    <text evidence="3">The sequence shown here is derived from an EMBL/GenBank/DDBJ whole genome shotgun (WGS) entry which is preliminary data.</text>
</comment>
<evidence type="ECO:0000259" key="2">
    <source>
        <dbReference type="Pfam" id="PF17479"/>
    </source>
</evidence>
<dbReference type="Proteomes" id="UP000178659">
    <property type="component" value="Unassembled WGS sequence"/>
</dbReference>
<dbReference type="InterPro" id="IPR021416">
    <property type="entry name" value="DUF3048_N"/>
</dbReference>
<dbReference type="SUPFAM" id="SSF159774">
    <property type="entry name" value="YerB-like"/>
    <property type="match status" value="1"/>
</dbReference>
<evidence type="ECO:0000313" key="4">
    <source>
        <dbReference type="Proteomes" id="UP000178659"/>
    </source>
</evidence>
<feature type="domain" description="DUF3048" evidence="2">
    <location>
        <begin position="270"/>
        <end position="374"/>
    </location>
</feature>
<dbReference type="EMBL" id="MHCC01000008">
    <property type="protein sequence ID" value="OGY13843.1"/>
    <property type="molecule type" value="Genomic_DNA"/>
</dbReference>
<dbReference type="Pfam" id="PF11258">
    <property type="entry name" value="DUF3048"/>
    <property type="match status" value="1"/>
</dbReference>
<reference evidence="3 4" key="1">
    <citation type="journal article" date="2016" name="Nat. Commun.">
        <title>Thousands of microbial genomes shed light on interconnected biogeochemical processes in an aquifer system.</title>
        <authorList>
            <person name="Anantharaman K."/>
            <person name="Brown C.T."/>
            <person name="Hug L.A."/>
            <person name="Sharon I."/>
            <person name="Castelle C.J."/>
            <person name="Probst A.J."/>
            <person name="Thomas B.C."/>
            <person name="Singh A."/>
            <person name="Wilkins M.J."/>
            <person name="Karaoz U."/>
            <person name="Brodie E.L."/>
            <person name="Williams K.H."/>
            <person name="Hubbard S.S."/>
            <person name="Banfield J.F."/>
        </authorList>
    </citation>
    <scope>NUCLEOTIDE SEQUENCE [LARGE SCALE GENOMIC DNA]</scope>
</reference>
<proteinExistence type="predicted"/>
<accession>A0A1G1VEG6</accession>
<protein>
    <recommendedName>
        <fullName evidence="5">DUF3048 domain-containing protein</fullName>
    </recommendedName>
</protein>
<evidence type="ECO:0008006" key="5">
    <source>
        <dbReference type="Google" id="ProtNLM"/>
    </source>
</evidence>
<dbReference type="AlphaFoldDB" id="A0A1G1VEG6"/>
<dbReference type="InterPro" id="IPR023158">
    <property type="entry name" value="YerB-like_sf"/>
</dbReference>